<feature type="region of interest" description="Disordered" evidence="1">
    <location>
        <begin position="919"/>
        <end position="986"/>
    </location>
</feature>
<reference evidence="2" key="1">
    <citation type="journal article" date="2020" name="Stud. Mycol.">
        <title>101 Dothideomycetes genomes: a test case for predicting lifestyles and emergence of pathogens.</title>
        <authorList>
            <person name="Haridas S."/>
            <person name="Albert R."/>
            <person name="Binder M."/>
            <person name="Bloem J."/>
            <person name="Labutti K."/>
            <person name="Salamov A."/>
            <person name="Andreopoulos B."/>
            <person name="Baker S."/>
            <person name="Barry K."/>
            <person name="Bills G."/>
            <person name="Bluhm B."/>
            <person name="Cannon C."/>
            <person name="Castanera R."/>
            <person name="Culley D."/>
            <person name="Daum C."/>
            <person name="Ezra D."/>
            <person name="Gonzalez J."/>
            <person name="Henrissat B."/>
            <person name="Kuo A."/>
            <person name="Liang C."/>
            <person name="Lipzen A."/>
            <person name="Lutzoni F."/>
            <person name="Magnuson J."/>
            <person name="Mondo S."/>
            <person name="Nolan M."/>
            <person name="Ohm R."/>
            <person name="Pangilinan J."/>
            <person name="Park H.-J."/>
            <person name="Ramirez L."/>
            <person name="Alfaro M."/>
            <person name="Sun H."/>
            <person name="Tritt A."/>
            <person name="Yoshinaga Y."/>
            <person name="Zwiers L.-H."/>
            <person name="Turgeon B."/>
            <person name="Goodwin S."/>
            <person name="Spatafora J."/>
            <person name="Crous P."/>
            <person name="Grigoriev I."/>
        </authorList>
    </citation>
    <scope>NUCLEOTIDE SEQUENCE</scope>
    <source>
        <strain evidence="2">CBS 122368</strain>
    </source>
</reference>
<keyword evidence="3" id="KW-1185">Reference proteome</keyword>
<accession>A0A6A6I822</accession>
<feature type="compositionally biased region" description="Low complexity" evidence="1">
    <location>
        <begin position="923"/>
        <end position="935"/>
    </location>
</feature>
<feature type="region of interest" description="Disordered" evidence="1">
    <location>
        <begin position="764"/>
        <end position="818"/>
    </location>
</feature>
<evidence type="ECO:0000256" key="1">
    <source>
        <dbReference type="SAM" id="MobiDB-lite"/>
    </source>
</evidence>
<dbReference type="OrthoDB" id="3556832at2759"/>
<sequence>MPSLHGAGVRMRLAAMPLSDVVTPNIELRKGGVATRQSDEAKRKLRESEFLDEERVQFPGDEENFGLNWLGDAPFFQVLVGDELRKAGEGEEESRRRSLTRSGRPASRANGGGKEDMPDAPSEDRRSSLRSTRAHPQSPPMTISPYQLQIPSTPDQSIQDAELGPKALVLHVMLTQKTFSESFVDRKPQHLMIDVFFNGQLSHCALIHQNDIRAGAKSMHQVFAGTRVDYLLERPWVIIPAGMNVDGSLRGTKRTIGAQERWQQICRELLKEADARGVDKNGERPPSAHFLKELSAMAMPERVKDMQKPGGRKFGVVDVVITVGAGKKVTNGTSYCLKPMRLVDARYSYEAVQDLENREDEVSNGQDEGARDEAPEKERMGLGDQGEQVDSEEGAIGLDEQEELPADQDAEGDSDPEYLPESPVELAPVQTGRRPSAPLLPPAPLPPAFQNPFTGGRIPSLPPPTSSAPSSSLAIQTDGRSLVEPGKGRSSEFAAFGNEHHGDLHRGMQARSARQPYPSAHAPPTAPRNSYSYPTTGSQFGVNQYGGYMANPYEMPYADMMVGLDPMSTPGLPKLDVPAAGPLRHESLSQLTLPPFSSPFSEPMHGGQSGSLSLPSSPFPIPSLPPNQSRRVSFGPANIASFNPDAPPMSTPPSFLMSTQGPFNLPGSAMGSPPLLSRSMGPVGPRPALGGPFMRPVKRPSAGAPPPIGFFAATTKPKSALPKDLGLIDPEQPRSSILLSYLTITGKGGVPVVDHRWEIPQRIPLKRKRSTSPTKARQRSPGSAECVEPSSDAPRRKKIARHLTTPPPTSPSKRVNPDLTMSVDKMKRDSVHDGVLVQAAPVPHSVGSALAHNPPVQGVENVVDSGAKTGRTTKRSAAAALPVKPGVGRPYTTSSGILGVQGPKANTFVFDDPEELLRKTSKSKSVSPTKASAVSDQPTESRTKDLEAKPVEQLVGSRPLDKGSSSPLSSVLSSLLDSPEMPTLGIPCSTEEIRILSLPPTSQPDPLPLNQPSPAATAPAPAPASAPATSASRPPPSSTTMPTTPVTRTSLRKRASVQTPRICAPRNPDRLRTTDNPPLNQDCVIAYAVTKGEKGVLRQVKGERQGVFSEESVVVACRFFVPG</sequence>
<evidence type="ECO:0000313" key="3">
    <source>
        <dbReference type="Proteomes" id="UP000800094"/>
    </source>
</evidence>
<dbReference type="EMBL" id="ML987198">
    <property type="protein sequence ID" value="KAF2246695.1"/>
    <property type="molecule type" value="Genomic_DNA"/>
</dbReference>
<feature type="region of interest" description="Disordered" evidence="1">
    <location>
        <begin position="428"/>
        <end position="494"/>
    </location>
</feature>
<feature type="compositionally biased region" description="Basic and acidic residues" evidence="1">
    <location>
        <begin position="939"/>
        <end position="950"/>
    </location>
</feature>
<feature type="compositionally biased region" description="Pro residues" evidence="1">
    <location>
        <begin position="438"/>
        <end position="449"/>
    </location>
</feature>
<feature type="compositionally biased region" description="Basic and acidic residues" evidence="1">
    <location>
        <begin position="368"/>
        <end position="381"/>
    </location>
</feature>
<feature type="compositionally biased region" description="Low complexity" evidence="1">
    <location>
        <begin position="1012"/>
        <end position="1049"/>
    </location>
</feature>
<feature type="compositionally biased region" description="Polar residues" evidence="1">
    <location>
        <begin position="129"/>
        <end position="158"/>
    </location>
</feature>
<feature type="compositionally biased region" description="Low complexity" evidence="1">
    <location>
        <begin position="964"/>
        <end position="978"/>
    </location>
</feature>
<feature type="compositionally biased region" description="Basic and acidic residues" evidence="1">
    <location>
        <begin position="113"/>
        <end position="127"/>
    </location>
</feature>
<dbReference type="Proteomes" id="UP000800094">
    <property type="component" value="Unassembled WGS sequence"/>
</dbReference>
<proteinExistence type="predicted"/>
<organism evidence="2 3">
    <name type="scientific">Trematosphaeria pertusa</name>
    <dbReference type="NCBI Taxonomy" id="390896"/>
    <lineage>
        <taxon>Eukaryota</taxon>
        <taxon>Fungi</taxon>
        <taxon>Dikarya</taxon>
        <taxon>Ascomycota</taxon>
        <taxon>Pezizomycotina</taxon>
        <taxon>Dothideomycetes</taxon>
        <taxon>Pleosporomycetidae</taxon>
        <taxon>Pleosporales</taxon>
        <taxon>Massarineae</taxon>
        <taxon>Trematosphaeriaceae</taxon>
        <taxon>Trematosphaeria</taxon>
    </lineage>
</organism>
<feature type="region of interest" description="Disordered" evidence="1">
    <location>
        <begin position="998"/>
        <end position="1077"/>
    </location>
</feature>
<dbReference type="AlphaFoldDB" id="A0A6A6I822"/>
<feature type="region of interest" description="Disordered" evidence="1">
    <location>
        <begin position="86"/>
        <end position="158"/>
    </location>
</feature>
<feature type="compositionally biased region" description="Pro residues" evidence="1">
    <location>
        <begin position="1001"/>
        <end position="1011"/>
    </location>
</feature>
<dbReference type="GeneID" id="54581082"/>
<dbReference type="RefSeq" id="XP_033681699.1">
    <property type="nucleotide sequence ID" value="XM_033827752.1"/>
</dbReference>
<name>A0A6A6I822_9PLEO</name>
<feature type="region of interest" description="Disordered" evidence="1">
    <location>
        <begin position="356"/>
        <end position="391"/>
    </location>
</feature>
<feature type="region of interest" description="Disordered" evidence="1">
    <location>
        <begin position="506"/>
        <end position="531"/>
    </location>
</feature>
<feature type="compositionally biased region" description="Basic and acidic residues" evidence="1">
    <location>
        <begin position="86"/>
        <end position="96"/>
    </location>
</feature>
<gene>
    <name evidence="2" type="ORF">BU26DRAFT_51406</name>
</gene>
<evidence type="ECO:0000313" key="2">
    <source>
        <dbReference type="EMBL" id="KAF2246695.1"/>
    </source>
</evidence>
<protein>
    <submittedName>
        <fullName evidence="2">Uncharacterized protein</fullName>
    </submittedName>
</protein>